<keyword evidence="1" id="KW-0732">Signal</keyword>
<reference evidence="2 3" key="1">
    <citation type="submission" date="2018-04" db="EMBL/GenBank/DDBJ databases">
        <title>Polynucleobacter sp. UK-Long2-W17 genome.</title>
        <authorList>
            <person name="Hahn M.W."/>
        </authorList>
    </citation>
    <scope>NUCLEOTIDE SEQUENCE [LARGE SCALE GENOMIC DNA]</scope>
    <source>
        <strain evidence="2 3">UK-Long2-W17</strain>
    </source>
</reference>
<dbReference type="Proteomes" id="UP000501090">
    <property type="component" value="Chromosome"/>
</dbReference>
<evidence type="ECO:0008006" key="4">
    <source>
        <dbReference type="Google" id="ProtNLM"/>
    </source>
</evidence>
<keyword evidence="3" id="KW-1185">Reference proteome</keyword>
<dbReference type="SUPFAM" id="SSF56300">
    <property type="entry name" value="Metallo-dependent phosphatases"/>
    <property type="match status" value="1"/>
</dbReference>
<feature type="signal peptide" evidence="1">
    <location>
        <begin position="1"/>
        <end position="28"/>
    </location>
</feature>
<protein>
    <recommendedName>
        <fullName evidence="4">Calcineurin-like phosphoesterase domain-containing protein</fullName>
    </recommendedName>
</protein>
<dbReference type="AlphaFoldDB" id="A0A6M9PKI6"/>
<evidence type="ECO:0000313" key="2">
    <source>
        <dbReference type="EMBL" id="QKM60422.1"/>
    </source>
</evidence>
<dbReference type="EMBL" id="CP028940">
    <property type="protein sequence ID" value="QKM60422.1"/>
    <property type="molecule type" value="Genomic_DNA"/>
</dbReference>
<gene>
    <name evidence="2" type="ORF">DN92_04830</name>
</gene>
<dbReference type="KEGG" id="pard:DN92_04830"/>
<dbReference type="Gene3D" id="3.60.21.10">
    <property type="match status" value="1"/>
</dbReference>
<name>A0A6M9PKI6_9BURK</name>
<evidence type="ECO:0000256" key="1">
    <source>
        <dbReference type="SAM" id="SignalP"/>
    </source>
</evidence>
<sequence>MKNQIKRNPALQIMLVTLSLMTMGSALAQSVKFIALGDMPYSQPADFPRFERLIASINKQKPDFSIFVGDTKSGSSPCSNQHVEKMTAYFNTFQAPLIYSIGDNEWTDCHRVLAGGYDPLERLNHIRSTQFNTSNSFGKVKLKLQRQSDLMPQFSPYVENAMWHQSGFLFVNVHIPGSNNNLGRDEESNQEYASRNSANLAWISQAFQVAKDKQYAGMIIAFQADIFYSPELATSASSGYRDTITLLKEQAEKLPIPVLLIHGDSHQLKIDQPLYNQKNKLIENVYRLEVMGAEQVHAVEIRANARESSPFSFRALVVPQNILNPLK</sequence>
<accession>A0A6M9PKI6</accession>
<dbReference type="RefSeq" id="WP_173960184.1">
    <property type="nucleotide sequence ID" value="NZ_CBCSCC010000002.1"/>
</dbReference>
<evidence type="ECO:0000313" key="3">
    <source>
        <dbReference type="Proteomes" id="UP000501090"/>
    </source>
</evidence>
<dbReference type="InterPro" id="IPR029052">
    <property type="entry name" value="Metallo-depent_PP-like"/>
</dbReference>
<proteinExistence type="predicted"/>
<feature type="chain" id="PRO_5027072063" description="Calcineurin-like phosphoesterase domain-containing protein" evidence="1">
    <location>
        <begin position="29"/>
        <end position="327"/>
    </location>
</feature>
<organism evidence="2 3">
    <name type="scientific">Polynucleobacter arcticus</name>
    <dbReference type="NCBI Taxonomy" id="1743165"/>
    <lineage>
        <taxon>Bacteria</taxon>
        <taxon>Pseudomonadati</taxon>
        <taxon>Pseudomonadota</taxon>
        <taxon>Betaproteobacteria</taxon>
        <taxon>Burkholderiales</taxon>
        <taxon>Burkholderiaceae</taxon>
        <taxon>Polynucleobacter</taxon>
    </lineage>
</organism>